<accession>A0ABV5Z2L0</accession>
<proteinExistence type="predicted"/>
<evidence type="ECO:0000256" key="1">
    <source>
        <dbReference type="SAM" id="MobiDB-lite"/>
    </source>
</evidence>
<dbReference type="EMBL" id="JBHLZP010001143">
    <property type="protein sequence ID" value="MFB9840529.1"/>
    <property type="molecule type" value="Genomic_DNA"/>
</dbReference>
<gene>
    <name evidence="3" type="ORF">ACFFNX_51150</name>
</gene>
<organism evidence="3 4">
    <name type="scientific">Actinoallomurus acaciae</name>
    <dbReference type="NCBI Taxonomy" id="502577"/>
    <lineage>
        <taxon>Bacteria</taxon>
        <taxon>Bacillati</taxon>
        <taxon>Actinomycetota</taxon>
        <taxon>Actinomycetes</taxon>
        <taxon>Streptosporangiales</taxon>
        <taxon>Thermomonosporaceae</taxon>
        <taxon>Actinoallomurus</taxon>
    </lineage>
</organism>
<reference evidence="3 4" key="1">
    <citation type="submission" date="2024-09" db="EMBL/GenBank/DDBJ databases">
        <authorList>
            <person name="Sun Q."/>
            <person name="Mori K."/>
        </authorList>
    </citation>
    <scope>NUCLEOTIDE SEQUENCE [LARGE SCALE GENOMIC DNA]</scope>
    <source>
        <strain evidence="3 4">TBRC 0563</strain>
    </source>
</reference>
<keyword evidence="2" id="KW-0472">Membrane</keyword>
<feature type="transmembrane region" description="Helical" evidence="2">
    <location>
        <begin position="39"/>
        <end position="56"/>
    </location>
</feature>
<feature type="non-terminal residue" evidence="3">
    <location>
        <position position="1"/>
    </location>
</feature>
<evidence type="ECO:0000256" key="2">
    <source>
        <dbReference type="SAM" id="Phobius"/>
    </source>
</evidence>
<sequence>AGRLDPTGLGIAVARVNVFNYVGFVLGAVIAGAVASDLWIAYAVGAALTLVILGAARGFDPAPLARVGPDTPAAERPAA</sequence>
<evidence type="ECO:0000313" key="3">
    <source>
        <dbReference type="EMBL" id="MFB9840529.1"/>
    </source>
</evidence>
<comment type="caution">
    <text evidence="3">The sequence shown here is derived from an EMBL/GenBank/DDBJ whole genome shotgun (WGS) entry which is preliminary data.</text>
</comment>
<keyword evidence="4" id="KW-1185">Reference proteome</keyword>
<name>A0ABV5Z2L0_9ACTN</name>
<keyword evidence="2" id="KW-0812">Transmembrane</keyword>
<feature type="transmembrane region" description="Helical" evidence="2">
    <location>
        <begin position="12"/>
        <end position="33"/>
    </location>
</feature>
<evidence type="ECO:0000313" key="4">
    <source>
        <dbReference type="Proteomes" id="UP001589627"/>
    </source>
</evidence>
<dbReference type="Proteomes" id="UP001589627">
    <property type="component" value="Unassembled WGS sequence"/>
</dbReference>
<protein>
    <submittedName>
        <fullName evidence="3">MFS transporter</fullName>
    </submittedName>
</protein>
<feature type="region of interest" description="Disordered" evidence="1">
    <location>
        <begin position="60"/>
        <end position="79"/>
    </location>
</feature>
<keyword evidence="2" id="KW-1133">Transmembrane helix</keyword>